<dbReference type="EMBL" id="JAOCZP010000003">
    <property type="protein sequence ID" value="MCT7375428.1"/>
    <property type="molecule type" value="Genomic_DNA"/>
</dbReference>
<protein>
    <submittedName>
        <fullName evidence="9">M48 family metalloprotease</fullName>
        <ecNumber evidence="9">3.4.24.-</ecNumber>
    </submittedName>
</protein>
<keyword evidence="7" id="KW-0732">Signal</keyword>
<evidence type="ECO:0000256" key="2">
    <source>
        <dbReference type="ARBA" id="ARBA00022670"/>
    </source>
</evidence>
<dbReference type="InterPro" id="IPR051156">
    <property type="entry name" value="Mito/Outer_Membr_Metalloprot"/>
</dbReference>
<proteinExistence type="predicted"/>
<organism evidence="9 10">
    <name type="scientific">Chelativorans salis</name>
    <dbReference type="NCBI Taxonomy" id="2978478"/>
    <lineage>
        <taxon>Bacteria</taxon>
        <taxon>Pseudomonadati</taxon>
        <taxon>Pseudomonadota</taxon>
        <taxon>Alphaproteobacteria</taxon>
        <taxon>Hyphomicrobiales</taxon>
        <taxon>Phyllobacteriaceae</taxon>
        <taxon>Chelativorans</taxon>
    </lineage>
</organism>
<keyword evidence="6 9" id="KW-0482">Metalloprotease</keyword>
<dbReference type="PANTHER" id="PTHR22726:SF1">
    <property type="entry name" value="METALLOENDOPEPTIDASE OMA1, MITOCHONDRIAL"/>
    <property type="match status" value="1"/>
</dbReference>
<evidence type="ECO:0000256" key="4">
    <source>
        <dbReference type="ARBA" id="ARBA00022801"/>
    </source>
</evidence>
<evidence type="ECO:0000256" key="7">
    <source>
        <dbReference type="SAM" id="SignalP"/>
    </source>
</evidence>
<gene>
    <name evidence="9" type="ORF">N5A92_10335</name>
</gene>
<accession>A0ABT2LLM2</accession>
<evidence type="ECO:0000256" key="3">
    <source>
        <dbReference type="ARBA" id="ARBA00022723"/>
    </source>
</evidence>
<name>A0ABT2LLM2_9HYPH</name>
<evidence type="ECO:0000259" key="8">
    <source>
        <dbReference type="Pfam" id="PF01435"/>
    </source>
</evidence>
<dbReference type="EC" id="3.4.24.-" evidence="9"/>
<keyword evidence="5" id="KW-0862">Zinc</keyword>
<comment type="caution">
    <text evidence="9">The sequence shown here is derived from an EMBL/GenBank/DDBJ whole genome shotgun (WGS) entry which is preliminary data.</text>
</comment>
<dbReference type="Proteomes" id="UP001320831">
    <property type="component" value="Unassembled WGS sequence"/>
</dbReference>
<feature type="domain" description="Peptidase M48" evidence="8">
    <location>
        <begin position="37"/>
        <end position="235"/>
    </location>
</feature>
<keyword evidence="2" id="KW-0645">Protease</keyword>
<dbReference type="RefSeq" id="WP_260902428.1">
    <property type="nucleotide sequence ID" value="NZ_JAOCZP010000003.1"/>
</dbReference>
<keyword evidence="3" id="KW-0479">Metal-binding</keyword>
<dbReference type="Gene3D" id="1.25.40.10">
    <property type="entry name" value="Tetratricopeptide repeat domain"/>
    <property type="match status" value="1"/>
</dbReference>
<dbReference type="InterPro" id="IPR001915">
    <property type="entry name" value="Peptidase_M48"/>
</dbReference>
<evidence type="ECO:0000256" key="6">
    <source>
        <dbReference type="ARBA" id="ARBA00023049"/>
    </source>
</evidence>
<sequence length="458" mass="48804">MSSLVRFFQVVTALLAIAGFLSATSAAYAQRNVPVVRDAEIEALVTEYAAPILKAAGLSGSGIEIVLVNDNNFNAFVAGRRIFIHTGALLAAETPNEIIGVIAHEAGHIAGGHQHRLREQIARAQTMAVVAALLGVGAGIAGAASDIGGLAQAGPGLAIGGAEAARRSLMGYQRTEEATADRSALDYLEATGQSGRGMLKTFERMARDVALSGVNVDPYQVSHPMPRDRIANLQTLVEQSRYRDRTDPPALVLRHNLMRAKIAAYTAGPNAAPRLFRDNPRGLPMLYAEATSSFLNGNPRDALAKIDRLIAAQPGNPYFHELRGEILIKANQPREAAAAYARAVDLSPSPSGLLQVGYGQALLATGEPDLVRQAATQLKAGLSREPEYVNGYRFLAQAYGQTGDIGAAELATAEGSFHAGNHREAKIFAARAQMKLQRGSPDWLRAQDIIDYRATGER</sequence>
<dbReference type="Gene3D" id="3.30.2010.10">
    <property type="entry name" value="Metalloproteases ('zincins'), catalytic domain"/>
    <property type="match status" value="1"/>
</dbReference>
<dbReference type="CDD" id="cd07324">
    <property type="entry name" value="M48C_Oma1-like"/>
    <property type="match status" value="1"/>
</dbReference>
<comment type="cofactor">
    <cofactor evidence="1">
        <name>Zn(2+)</name>
        <dbReference type="ChEBI" id="CHEBI:29105"/>
    </cofactor>
</comment>
<keyword evidence="10" id="KW-1185">Reference proteome</keyword>
<evidence type="ECO:0000256" key="5">
    <source>
        <dbReference type="ARBA" id="ARBA00022833"/>
    </source>
</evidence>
<keyword evidence="4 9" id="KW-0378">Hydrolase</keyword>
<dbReference type="SUPFAM" id="SSF48452">
    <property type="entry name" value="TPR-like"/>
    <property type="match status" value="1"/>
</dbReference>
<dbReference type="Pfam" id="PF13432">
    <property type="entry name" value="TPR_16"/>
    <property type="match status" value="1"/>
</dbReference>
<feature type="chain" id="PRO_5047490410" evidence="7">
    <location>
        <begin position="30"/>
        <end position="458"/>
    </location>
</feature>
<reference evidence="9 10" key="1">
    <citation type="submission" date="2022-09" db="EMBL/GenBank/DDBJ databases">
        <title>Chelativorans salina sp. nov., a novel slightly halophilic bacterium isolated from a saline lake sediment enrichment.</title>
        <authorList>
            <person name="Gao L."/>
            <person name="Fang B.-Z."/>
            <person name="Li W.-J."/>
        </authorList>
    </citation>
    <scope>NUCLEOTIDE SEQUENCE [LARGE SCALE GENOMIC DNA]</scope>
    <source>
        <strain evidence="9 10">EGI FJ00035</strain>
    </source>
</reference>
<dbReference type="Pfam" id="PF01435">
    <property type="entry name" value="Peptidase_M48"/>
    <property type="match status" value="1"/>
</dbReference>
<evidence type="ECO:0000313" key="9">
    <source>
        <dbReference type="EMBL" id="MCT7375428.1"/>
    </source>
</evidence>
<evidence type="ECO:0000313" key="10">
    <source>
        <dbReference type="Proteomes" id="UP001320831"/>
    </source>
</evidence>
<feature type="signal peptide" evidence="7">
    <location>
        <begin position="1"/>
        <end position="29"/>
    </location>
</feature>
<dbReference type="InterPro" id="IPR011990">
    <property type="entry name" value="TPR-like_helical_dom_sf"/>
</dbReference>
<evidence type="ECO:0000256" key="1">
    <source>
        <dbReference type="ARBA" id="ARBA00001947"/>
    </source>
</evidence>
<dbReference type="PANTHER" id="PTHR22726">
    <property type="entry name" value="METALLOENDOPEPTIDASE OMA1"/>
    <property type="match status" value="1"/>
</dbReference>
<dbReference type="GO" id="GO:0008237">
    <property type="term" value="F:metallopeptidase activity"/>
    <property type="evidence" value="ECO:0007669"/>
    <property type="project" value="UniProtKB-KW"/>
</dbReference>